<evidence type="ECO:0000313" key="6">
    <source>
        <dbReference type="EMBL" id="KAK0133678.1"/>
    </source>
</evidence>
<comment type="subcellular location">
    <subcellularLocation>
        <location evidence="1">Cytoplasm</location>
    </subcellularLocation>
</comment>
<protein>
    <submittedName>
        <fullName evidence="6">Protein FAM83B</fullName>
    </submittedName>
</protein>
<evidence type="ECO:0000256" key="3">
    <source>
        <dbReference type="ARBA" id="ARBA00022490"/>
    </source>
</evidence>
<feature type="region of interest" description="Disordered" evidence="4">
    <location>
        <begin position="937"/>
        <end position="1013"/>
    </location>
</feature>
<dbReference type="Pfam" id="PF07894">
    <property type="entry name" value="SACK1"/>
    <property type="match status" value="1"/>
</dbReference>
<evidence type="ECO:0000256" key="4">
    <source>
        <dbReference type="SAM" id="MobiDB-lite"/>
    </source>
</evidence>
<dbReference type="InterPro" id="IPR050944">
    <property type="entry name" value="FAM83"/>
</dbReference>
<name>A0AA47M4Q8_MERPO</name>
<dbReference type="FunFam" id="3.30.870.10:FF:000004">
    <property type="entry name" value="protein FAM83H isoform X2"/>
    <property type="match status" value="1"/>
</dbReference>
<dbReference type="PANTHER" id="PTHR16181">
    <property type="entry name" value="PROTEIN FAM83A-RELATED"/>
    <property type="match status" value="1"/>
</dbReference>
<feature type="region of interest" description="Disordered" evidence="4">
    <location>
        <begin position="844"/>
        <end position="919"/>
    </location>
</feature>
<accession>A0AA47M4Q8</accession>
<evidence type="ECO:0000256" key="2">
    <source>
        <dbReference type="ARBA" id="ARBA00006937"/>
    </source>
</evidence>
<dbReference type="InterPro" id="IPR012461">
    <property type="entry name" value="SACK1"/>
</dbReference>
<feature type="compositionally biased region" description="Polar residues" evidence="4">
    <location>
        <begin position="844"/>
        <end position="862"/>
    </location>
</feature>
<sequence length="1013" mass="114825">MAVESQGLWITYASNIEEEQTGPTTDLCGLPRNTLDVVTQEKNDLNDITVLDCCSARQSNNRATTMSVLDLHLLCYNLGLSDMAKVFYPNIAPNPRGMMDSQHLSILSSVKDEFKPEDYIQPHYKEAYRLAIDHLLNGGRDSYQEFLKGERIGGFLAEEELLFITANAQKPTVANQDEDIKHVSSDSPSSTGTYWPMHSDVVTPDLELGWPEVMHKRLQTSVDLLYHPPRQNSPSIKEVIRKCIQDAKQVIAIAMDMFTDIDIFKETVDAAGRGVPVYVLLDDLNLKSFLAMAEKQNIKIQQLRNMRVRTVRGHEYLCKSGAKFHGAMKQNFVLVDCKTAIYGSYSFMWSFEKIHLSMVQVITGHLVQSYDEEFRMLYARSIVPEELCPPPGVLKDMANGRPIITPYVTNSSNKFERNNHLRHTVDRPCERQVGMKPPAGRIYQEPIEHMPLNDHKLGFFNHTPQQHSAEMTNYLKRHSYAAGERQNGSYIPQNMRYGASNWNIPGDTCSPHDRNNYPMLDNYSQAPQICRGQNMHQSYNGNDKHVISVQQHMPTLENDSKSFMRTWRIESYLNNADTSFEDTRDTLDQYETPDTKPSSLLHSRMRSSLVFKSTIPEHLENHSYVNSSSTNLSANQGPAMRSSSMQWGMTEADDKRGNFEEFKRQSLHMLDNTRDNISCNAGRVQHPSHYTSLGRSKGGMVIKSPDILTDDWHKRHSVADPRNSSELRSPYESPAHMYGVPFSGRYMERGPERASYGHYGSNLNEDQRSVSHYDVKNIADITNQPAWQELPSRTVSAVALDGENKGSLFKSTELNPPHYLKNSSRKIQSLLNIPEKKEVLHSQSIHSQVSVKSSTSTNTLTAENEILPCRDPPIHSNNQPTSDKPKSKLTRSFGKPSTPRFNIEEHRQTSPTALSSRMQQNMLSDARVKASYEMGNLRKDPVFENPPKSRFESRHASEKKSFLNSGSLGLGSVPSQEKGKGSALKKGPITNEHHHENKFGKFIQRMGNLINKK</sequence>
<keyword evidence="7" id="KW-1185">Reference proteome</keyword>
<feature type="compositionally biased region" description="Basic and acidic residues" evidence="4">
    <location>
        <begin position="937"/>
        <end position="961"/>
    </location>
</feature>
<dbReference type="GO" id="GO:0016020">
    <property type="term" value="C:membrane"/>
    <property type="evidence" value="ECO:0007669"/>
    <property type="project" value="TreeGrafter"/>
</dbReference>
<dbReference type="GO" id="GO:0005737">
    <property type="term" value="C:cytoplasm"/>
    <property type="evidence" value="ECO:0007669"/>
    <property type="project" value="UniProtKB-SubCell"/>
</dbReference>
<dbReference type="EMBL" id="JAOPHQ010005976">
    <property type="protein sequence ID" value="KAK0133678.1"/>
    <property type="molecule type" value="Genomic_DNA"/>
</dbReference>
<dbReference type="PANTHER" id="PTHR16181:SF29">
    <property type="entry name" value="PROTEIN FAM83A-RELATED"/>
    <property type="match status" value="1"/>
</dbReference>
<feature type="compositionally biased region" description="Polar residues" evidence="4">
    <location>
        <begin position="909"/>
        <end position="919"/>
    </location>
</feature>
<evidence type="ECO:0000256" key="1">
    <source>
        <dbReference type="ARBA" id="ARBA00004496"/>
    </source>
</evidence>
<comment type="caution">
    <text evidence="6">The sequence shown here is derived from an EMBL/GenBank/DDBJ whole genome shotgun (WGS) entry which is preliminary data.</text>
</comment>
<dbReference type="Gene3D" id="3.30.870.10">
    <property type="entry name" value="Endonuclease Chain A"/>
    <property type="match status" value="1"/>
</dbReference>
<dbReference type="Proteomes" id="UP001174136">
    <property type="component" value="Unassembled WGS sequence"/>
</dbReference>
<feature type="domain" description="Scaffolding anchor of CK1" evidence="5">
    <location>
        <begin position="114"/>
        <end position="381"/>
    </location>
</feature>
<gene>
    <name evidence="6" type="primary">FAM83B</name>
    <name evidence="6" type="ORF">N1851_030813</name>
</gene>
<evidence type="ECO:0000313" key="7">
    <source>
        <dbReference type="Proteomes" id="UP001174136"/>
    </source>
</evidence>
<keyword evidence="3" id="KW-0963">Cytoplasm</keyword>
<dbReference type="GO" id="GO:0007165">
    <property type="term" value="P:signal transduction"/>
    <property type="evidence" value="ECO:0007669"/>
    <property type="project" value="TreeGrafter"/>
</dbReference>
<feature type="compositionally biased region" description="Low complexity" evidence="4">
    <location>
        <begin position="963"/>
        <end position="972"/>
    </location>
</feature>
<evidence type="ECO:0000259" key="5">
    <source>
        <dbReference type="Pfam" id="PF07894"/>
    </source>
</evidence>
<feature type="region of interest" description="Disordered" evidence="4">
    <location>
        <begin position="175"/>
        <end position="196"/>
    </location>
</feature>
<dbReference type="SUPFAM" id="SSF56024">
    <property type="entry name" value="Phospholipase D/nuclease"/>
    <property type="match status" value="1"/>
</dbReference>
<reference evidence="6" key="1">
    <citation type="journal article" date="2023" name="Front. Mar. Sci.">
        <title>A new Merluccius polli reference genome to investigate the effects of global change in West African waters.</title>
        <authorList>
            <person name="Mateo J.L."/>
            <person name="Blanco-Fernandez C."/>
            <person name="Garcia-Vazquez E."/>
            <person name="Machado-Schiaffino G."/>
        </authorList>
    </citation>
    <scope>NUCLEOTIDE SEQUENCE</scope>
    <source>
        <strain evidence="6">C29</strain>
        <tissue evidence="6">Fin</tissue>
    </source>
</reference>
<dbReference type="GO" id="GO:0019901">
    <property type="term" value="F:protein kinase binding"/>
    <property type="evidence" value="ECO:0007669"/>
    <property type="project" value="TreeGrafter"/>
</dbReference>
<organism evidence="6 7">
    <name type="scientific">Merluccius polli</name>
    <name type="common">Benguela hake</name>
    <name type="synonym">Merluccius cadenati</name>
    <dbReference type="NCBI Taxonomy" id="89951"/>
    <lineage>
        <taxon>Eukaryota</taxon>
        <taxon>Metazoa</taxon>
        <taxon>Chordata</taxon>
        <taxon>Craniata</taxon>
        <taxon>Vertebrata</taxon>
        <taxon>Euteleostomi</taxon>
        <taxon>Actinopterygii</taxon>
        <taxon>Neopterygii</taxon>
        <taxon>Teleostei</taxon>
        <taxon>Neoteleostei</taxon>
        <taxon>Acanthomorphata</taxon>
        <taxon>Zeiogadaria</taxon>
        <taxon>Gadariae</taxon>
        <taxon>Gadiformes</taxon>
        <taxon>Gadoidei</taxon>
        <taxon>Merlucciidae</taxon>
        <taxon>Merluccius</taxon>
    </lineage>
</organism>
<dbReference type="AlphaFoldDB" id="A0AA47M4Q8"/>
<comment type="similarity">
    <text evidence="2">Belongs to the FAM83 family.</text>
</comment>
<proteinExistence type="inferred from homology"/>